<dbReference type="PANTHER" id="PTHR43245">
    <property type="entry name" value="BIFUNCTIONAL POLYMYXIN RESISTANCE PROTEIN ARNA"/>
    <property type="match status" value="1"/>
</dbReference>
<protein>
    <submittedName>
        <fullName evidence="2">Nucleoside-diphosphate-sugar epimerase</fullName>
    </submittedName>
</protein>
<sequence>MRVLLTGASGFVGRAVQARLLVDGVHELRCAMRQLPPTSPANFDVFLSPGLASDADWSTALANVDAVIHCAARVHVMNEQAIDPLAEFRQVNVDGTLRLARQAVEAGVRRFIFVSSIKVNGEQTLPGHAYCADDVPEAEDPYGISKYEAEEGLRALAAETGLEVVIVRPPLIYGPGVKANFHSMLRWLHRGIPLPFGAIYNHRSFVALDNLVDLLVLFLTHPAANGQRFLVSDGEDLSTTELLRRLSHALGRPARLVPIPQLWIEYGAGLLGQRALSQRLCGSLQVNIDKTRECLGWVPPLTVEQALAKTAAHFLEDAHS</sequence>
<evidence type="ECO:0000313" key="2">
    <source>
        <dbReference type="EMBL" id="SEE42994.1"/>
    </source>
</evidence>
<feature type="domain" description="NAD-dependent epimerase/dehydratase" evidence="1">
    <location>
        <begin position="3"/>
        <end position="226"/>
    </location>
</feature>
<dbReference type="CDD" id="cd05232">
    <property type="entry name" value="UDP_G4E_4_SDR_e"/>
    <property type="match status" value="1"/>
</dbReference>
<evidence type="ECO:0000259" key="1">
    <source>
        <dbReference type="Pfam" id="PF01370"/>
    </source>
</evidence>
<dbReference type="Proteomes" id="UP000242849">
    <property type="component" value="Unassembled WGS sequence"/>
</dbReference>
<dbReference type="RefSeq" id="WP_090387449.1">
    <property type="nucleotide sequence ID" value="NZ_CP156749.1"/>
</dbReference>
<dbReference type="InterPro" id="IPR036291">
    <property type="entry name" value="NAD(P)-bd_dom_sf"/>
</dbReference>
<gene>
    <name evidence="2" type="ORF">SAMN05421553_4775</name>
</gene>
<dbReference type="Pfam" id="PF01370">
    <property type="entry name" value="Epimerase"/>
    <property type="match status" value="1"/>
</dbReference>
<dbReference type="AlphaFoldDB" id="A0A1H5IS37"/>
<dbReference type="STRING" id="53406.SAMN05421553_4775"/>
<proteinExistence type="predicted"/>
<dbReference type="Gene3D" id="3.40.50.720">
    <property type="entry name" value="NAD(P)-binding Rossmann-like Domain"/>
    <property type="match status" value="1"/>
</dbReference>
<dbReference type="InterPro" id="IPR050177">
    <property type="entry name" value="Lipid_A_modif_metabolic_enz"/>
</dbReference>
<evidence type="ECO:0000313" key="3">
    <source>
        <dbReference type="Proteomes" id="UP000242849"/>
    </source>
</evidence>
<name>A0A1H5IS37_PSEAG</name>
<organism evidence="2 3">
    <name type="scientific">Pseudomonas anguilliseptica</name>
    <dbReference type="NCBI Taxonomy" id="53406"/>
    <lineage>
        <taxon>Bacteria</taxon>
        <taxon>Pseudomonadati</taxon>
        <taxon>Pseudomonadota</taxon>
        <taxon>Gammaproteobacteria</taxon>
        <taxon>Pseudomonadales</taxon>
        <taxon>Pseudomonadaceae</taxon>
        <taxon>Pseudomonas</taxon>
    </lineage>
</organism>
<dbReference type="EMBL" id="FNSC01000001">
    <property type="protein sequence ID" value="SEE42994.1"/>
    <property type="molecule type" value="Genomic_DNA"/>
</dbReference>
<reference evidence="3" key="1">
    <citation type="submission" date="2016-10" db="EMBL/GenBank/DDBJ databases">
        <authorList>
            <person name="Varghese N."/>
            <person name="Submissions S."/>
        </authorList>
    </citation>
    <scope>NUCLEOTIDE SEQUENCE [LARGE SCALE GENOMIC DNA]</scope>
    <source>
        <strain evidence="3">DSM 12111</strain>
    </source>
</reference>
<dbReference type="InterPro" id="IPR001509">
    <property type="entry name" value="Epimerase_deHydtase"/>
</dbReference>
<accession>A0A1H5IS37</accession>
<dbReference type="SUPFAM" id="SSF51735">
    <property type="entry name" value="NAD(P)-binding Rossmann-fold domains"/>
    <property type="match status" value="1"/>
</dbReference>
<dbReference type="PANTHER" id="PTHR43245:SF58">
    <property type="entry name" value="BLL5923 PROTEIN"/>
    <property type="match status" value="1"/>
</dbReference>
<dbReference type="OrthoDB" id="9801056at2"/>
<keyword evidence="3" id="KW-1185">Reference proteome</keyword>